<dbReference type="PATRIC" id="fig|1072256.5.peg.2034"/>
<dbReference type="EMBL" id="CP011546">
    <property type="protein sequence ID" value="AKK12034.1"/>
    <property type="molecule type" value="Genomic_DNA"/>
</dbReference>
<feature type="transmembrane region" description="Helical" evidence="1">
    <location>
        <begin position="7"/>
        <end position="33"/>
    </location>
</feature>
<dbReference type="KEGG" id="cut:CUTER_10350"/>
<reference evidence="2 3" key="1">
    <citation type="journal article" date="2015" name="Genome Announc.">
        <title>Virulence Factor Genes Detected in the Complete Genome Sequence of Corynebacterium uterequi DSM 45634, Isolated from the Uterus of a Maiden Mare.</title>
        <authorList>
            <person name="Ruckert C."/>
            <person name="Kriete M."/>
            <person name="Jaenicke S."/>
            <person name="Winkler A."/>
            <person name="Tauch A."/>
        </authorList>
    </citation>
    <scope>NUCLEOTIDE SEQUENCE [LARGE SCALE GENOMIC DNA]</scope>
    <source>
        <strain evidence="2 3">DSM 45634</strain>
    </source>
</reference>
<sequence>MFSRGSAIFVAALIIFTIQLIPFLVTILAALLIPGVHLTTHPQSALEWASLSSAAAVISWLIEMCGKWVRLQSMEFGLSEERSEYPGMALELFLYTLAFRLVLPSTAIALALSIILTVLGIMVKEKVTEW</sequence>
<evidence type="ECO:0000313" key="2">
    <source>
        <dbReference type="EMBL" id="AKK12034.1"/>
    </source>
</evidence>
<keyword evidence="3" id="KW-1185">Reference proteome</keyword>
<feature type="transmembrane region" description="Helical" evidence="1">
    <location>
        <begin position="92"/>
        <end position="123"/>
    </location>
</feature>
<keyword evidence="1" id="KW-0812">Transmembrane</keyword>
<protein>
    <submittedName>
        <fullName evidence="2">Uncharacterized protein</fullName>
    </submittedName>
</protein>
<gene>
    <name evidence="2" type="ORF">CUTER_10350</name>
</gene>
<evidence type="ECO:0000256" key="1">
    <source>
        <dbReference type="SAM" id="Phobius"/>
    </source>
</evidence>
<name>A0A0G3HFE2_9CORY</name>
<keyword evidence="1" id="KW-0472">Membrane</keyword>
<proteinExistence type="predicted"/>
<dbReference type="AlphaFoldDB" id="A0A0G3HFE2"/>
<accession>A0A0G3HFE2</accession>
<organism evidence="2 3">
    <name type="scientific">Corynebacterium uterequi</name>
    <dbReference type="NCBI Taxonomy" id="1072256"/>
    <lineage>
        <taxon>Bacteria</taxon>
        <taxon>Bacillati</taxon>
        <taxon>Actinomycetota</taxon>
        <taxon>Actinomycetes</taxon>
        <taxon>Mycobacteriales</taxon>
        <taxon>Corynebacteriaceae</taxon>
        <taxon>Corynebacterium</taxon>
    </lineage>
</organism>
<keyword evidence="1" id="KW-1133">Transmembrane helix</keyword>
<evidence type="ECO:0000313" key="3">
    <source>
        <dbReference type="Proteomes" id="UP000035548"/>
    </source>
</evidence>
<reference evidence="3" key="2">
    <citation type="submission" date="2015-05" db="EMBL/GenBank/DDBJ databases">
        <title>Complete genome sequence of Corynebacterium uterequi DSM 45634, isolated from the uterus of a maiden mare.</title>
        <authorList>
            <person name="Ruckert C."/>
            <person name="Albersmeier A."/>
            <person name="Winkler A."/>
            <person name="Tauch A."/>
        </authorList>
    </citation>
    <scope>NUCLEOTIDE SEQUENCE [LARGE SCALE GENOMIC DNA]</scope>
    <source>
        <strain evidence="3">DSM 45634</strain>
    </source>
</reference>
<dbReference type="Proteomes" id="UP000035548">
    <property type="component" value="Chromosome"/>
</dbReference>